<dbReference type="AlphaFoldDB" id="A0A0B7AU90"/>
<name>A0A0B7AU90_9EUPU</name>
<feature type="compositionally biased region" description="Basic and acidic residues" evidence="1">
    <location>
        <begin position="140"/>
        <end position="150"/>
    </location>
</feature>
<feature type="region of interest" description="Disordered" evidence="1">
    <location>
        <begin position="1"/>
        <end position="53"/>
    </location>
</feature>
<accession>A0A0B7AU90</accession>
<feature type="non-terminal residue" evidence="2">
    <location>
        <position position="1"/>
    </location>
</feature>
<dbReference type="EMBL" id="HACG01037538">
    <property type="protein sequence ID" value="CEK84403.1"/>
    <property type="molecule type" value="Transcribed_RNA"/>
</dbReference>
<protein>
    <submittedName>
        <fullName evidence="2">Uncharacterized protein</fullName>
    </submittedName>
</protein>
<sequence>EQQDHTAGGRPVAKVPPHMKGVKVLPSDFRMIKLKPKNEKRTESSDDYDNNKEVMEKYKEYQEREKEVNYTGGIKASVVKTNSQETDGFIDFTEQNKQRTEERSRDFSPQWNETIKEKKSTGRGFDSTGNNVQHIYGDSRDHAQRHEDNNNRNIGQGENWTNKLQPNVGNAGDAHVRTKDLEIANMFSNVKLQDGNDSRNMYRQQQGVRNEIEEGLGYLP</sequence>
<organism evidence="2">
    <name type="scientific">Arion vulgaris</name>
    <dbReference type="NCBI Taxonomy" id="1028688"/>
    <lineage>
        <taxon>Eukaryota</taxon>
        <taxon>Metazoa</taxon>
        <taxon>Spiralia</taxon>
        <taxon>Lophotrochozoa</taxon>
        <taxon>Mollusca</taxon>
        <taxon>Gastropoda</taxon>
        <taxon>Heterobranchia</taxon>
        <taxon>Euthyneura</taxon>
        <taxon>Panpulmonata</taxon>
        <taxon>Eupulmonata</taxon>
        <taxon>Stylommatophora</taxon>
        <taxon>Helicina</taxon>
        <taxon>Arionoidea</taxon>
        <taxon>Arionidae</taxon>
        <taxon>Arion</taxon>
    </lineage>
</organism>
<gene>
    <name evidence="2" type="primary">ORF142509</name>
</gene>
<feature type="compositionally biased region" description="Polar residues" evidence="1">
    <location>
        <begin position="151"/>
        <end position="168"/>
    </location>
</feature>
<evidence type="ECO:0000313" key="2">
    <source>
        <dbReference type="EMBL" id="CEK84403.1"/>
    </source>
</evidence>
<proteinExistence type="predicted"/>
<feature type="compositionally biased region" description="Basic and acidic residues" evidence="1">
    <location>
        <begin position="36"/>
        <end position="53"/>
    </location>
</feature>
<evidence type="ECO:0000256" key="1">
    <source>
        <dbReference type="SAM" id="MobiDB-lite"/>
    </source>
</evidence>
<feature type="region of interest" description="Disordered" evidence="1">
    <location>
        <begin position="140"/>
        <end position="172"/>
    </location>
</feature>
<reference evidence="2" key="1">
    <citation type="submission" date="2014-12" db="EMBL/GenBank/DDBJ databases">
        <title>Insight into the proteome of Arion vulgaris.</title>
        <authorList>
            <person name="Aradska J."/>
            <person name="Bulat T."/>
            <person name="Smidak R."/>
            <person name="Sarate P."/>
            <person name="Gangsoo J."/>
            <person name="Sialana F."/>
            <person name="Bilban M."/>
            <person name="Lubec G."/>
        </authorList>
    </citation>
    <scope>NUCLEOTIDE SEQUENCE</scope>
    <source>
        <tissue evidence="2">Skin</tissue>
    </source>
</reference>